<dbReference type="Pfam" id="PF08238">
    <property type="entry name" value="Sel1"/>
    <property type="match status" value="2"/>
</dbReference>
<organism evidence="2 3">
    <name type="scientific">Oxalobacter aliiformigenes</name>
    <dbReference type="NCBI Taxonomy" id="2946593"/>
    <lineage>
        <taxon>Bacteria</taxon>
        <taxon>Pseudomonadati</taxon>
        <taxon>Pseudomonadota</taxon>
        <taxon>Betaproteobacteria</taxon>
        <taxon>Burkholderiales</taxon>
        <taxon>Oxalobacteraceae</taxon>
        <taxon>Oxalobacter</taxon>
    </lineage>
</organism>
<evidence type="ECO:0000313" key="2">
    <source>
        <dbReference type="EMBL" id="WAV96595.1"/>
    </source>
</evidence>
<feature type="domain" description="DUF4116" evidence="1">
    <location>
        <begin position="226"/>
        <end position="267"/>
    </location>
</feature>
<reference evidence="2" key="1">
    <citation type="journal article" date="2022" name="Front. Microbiol.">
        <title>New perspectives on an old grouping: The genomic and phenotypic variability of Oxalobacter formigenes and the implications for calcium oxalate stone prevention.</title>
        <authorList>
            <person name="Chmiel J.A."/>
            <person name="Carr C."/>
            <person name="Stuivenberg G.A."/>
            <person name="Venema R."/>
            <person name="Chanyi R.M."/>
            <person name="Al K.F."/>
            <person name="Giguere D."/>
            <person name="Say H."/>
            <person name="Akouris P.P."/>
            <person name="Dominguez Romero S.A."/>
            <person name="Kwong A."/>
            <person name="Tai V."/>
            <person name="Koval S.F."/>
            <person name="Razvi H."/>
            <person name="Bjazevic J."/>
            <person name="Burton J.P."/>
        </authorList>
    </citation>
    <scope>NUCLEOTIDE SEQUENCE</scope>
    <source>
        <strain evidence="2">HOxNP-1</strain>
    </source>
</reference>
<sequence length="937" mass="106469">MKPLHFNDAIFPDQSIINISFITAISREEIWESGFCDAAYNDHNEINLQKESGAFKILSMGNHTNLVEMDGEESEELENIIVKCANHFHLPIETMIKIMALAFQKKTGVFRKNDMVYLERTQEIPIDEFLRAGKSLSRFPKSVLDKTIAVHTQVMIRDDDGEYDYADGAVGESVALLIPRELLKDSTYTSDDIEFYKRMAENGNEHAVEILKSVLKQENPEEQYRMLVEKDGSSLNEVPKSLKTEELCRIAVENDGRALKSVPEQFRTEELCRIAVENNGWALAYVPESLKTEELCRIAVENNGWALKSVPESLKTEELCRLAVENDGRALEDVPEPLKTEELCRIAVENNGWALQYVPESLKTEELCRIAVENDGRVLEYVPALLRTEELCRIAVKNNGEALAYVPEPLKTEELCRIAVENNGWALQYVPESLKTEELCRLAVENNGRVLEYVPESLRTEELCRIAVENDGWALEYVFALLRTEELCRIAVENNGRALEYVPESLKTEELCRIAVENNGEALEYVPESLKTEELCRIAVENDGRALEYVFALLRTEELCRIAVENNGRALGYVPESLKTEELCRIAVENNGWALQYVPGIAVEKDGDIRKRSTIDPDYPKNCIINIYFVKGISRDDLFSTGQHYGVTANAKEFNEIHVHRKGNKFRLLDIGNNAFCGLNELCRQCAKHFKVTQRYMQKIFVLAGLSSSGSVWHSNDNPVKFWKLDDVYAGIDIPLAAFPKAVLKETTAIYTSILAGWDDETEREKAIPEEYSEFSSYQDMIEEEINYFDDLESCAFIVPDSVYLMNYTEEDVVEYTRIANNGNEYAQYRLAEVYLDEEYTGQDTEKGIYWLQKACEKQHGLALDHLGHIYAEGKYGVKKNMIHAYVCLKAAMDSCDSDKESVASGLIELKKGMSKKEIAVANSMNYDDLPKMALPE</sequence>
<feature type="domain" description="DUF4116" evidence="1">
    <location>
        <begin position="269"/>
        <end position="315"/>
    </location>
</feature>
<dbReference type="InterPro" id="IPR006597">
    <property type="entry name" value="Sel1-like"/>
</dbReference>
<evidence type="ECO:0000259" key="1">
    <source>
        <dbReference type="Pfam" id="PF13475"/>
    </source>
</evidence>
<dbReference type="Proteomes" id="UP001164794">
    <property type="component" value="Chromosome"/>
</dbReference>
<name>A0ABY7JG35_9BURK</name>
<dbReference type="InterPro" id="IPR025197">
    <property type="entry name" value="DUF4116"/>
</dbReference>
<dbReference type="Pfam" id="PF13475">
    <property type="entry name" value="DUF4116"/>
    <property type="match status" value="8"/>
</dbReference>
<dbReference type="SUPFAM" id="SSF81901">
    <property type="entry name" value="HCP-like"/>
    <property type="match status" value="1"/>
</dbReference>
<feature type="domain" description="DUF4116" evidence="1">
    <location>
        <begin position="557"/>
        <end position="599"/>
    </location>
</feature>
<feature type="domain" description="DUF4116" evidence="1">
    <location>
        <begin position="461"/>
        <end position="507"/>
    </location>
</feature>
<feature type="domain" description="DUF4116" evidence="1">
    <location>
        <begin position="317"/>
        <end position="363"/>
    </location>
</feature>
<feature type="domain" description="DUF4116" evidence="1">
    <location>
        <begin position="413"/>
        <end position="459"/>
    </location>
</feature>
<protein>
    <submittedName>
        <fullName evidence="2">DUF4116 domain-containing protein</fullName>
    </submittedName>
</protein>
<dbReference type="EMBL" id="CP098248">
    <property type="protein sequence ID" value="WAV96595.1"/>
    <property type="molecule type" value="Genomic_DNA"/>
</dbReference>
<dbReference type="InterPro" id="IPR011990">
    <property type="entry name" value="TPR-like_helical_dom_sf"/>
</dbReference>
<dbReference type="SMART" id="SM00671">
    <property type="entry name" value="SEL1"/>
    <property type="match status" value="2"/>
</dbReference>
<dbReference type="Gene3D" id="1.25.40.10">
    <property type="entry name" value="Tetratricopeptide repeat domain"/>
    <property type="match status" value="1"/>
</dbReference>
<accession>A0ABY7JG35</accession>
<keyword evidence="3" id="KW-1185">Reference proteome</keyword>
<evidence type="ECO:0000313" key="3">
    <source>
        <dbReference type="Proteomes" id="UP001164794"/>
    </source>
</evidence>
<proteinExistence type="predicted"/>
<feature type="domain" description="DUF4116" evidence="1">
    <location>
        <begin position="509"/>
        <end position="551"/>
    </location>
</feature>
<feature type="domain" description="DUF4116" evidence="1">
    <location>
        <begin position="365"/>
        <end position="411"/>
    </location>
</feature>
<dbReference type="RefSeq" id="WP_269264072.1">
    <property type="nucleotide sequence ID" value="NZ_CP098248.1"/>
</dbReference>
<gene>
    <name evidence="2" type="ORF">NB645_07115</name>
</gene>